<feature type="signal peptide" evidence="2">
    <location>
        <begin position="1"/>
        <end position="17"/>
    </location>
</feature>
<keyword evidence="2" id="KW-0732">Signal</keyword>
<evidence type="ECO:0000313" key="5">
    <source>
        <dbReference type="Proteomes" id="UP001172673"/>
    </source>
</evidence>
<sequence length="899" mass="95713">MLLFNYLLLALPWLASAAPRPKPVELEPRQAASSYWLGQIQRQGTVAYGSDSSYKVFRNVKDYGAVGDGTTDDTVAINNAITDGNRCGQGCDSSTTVPAIVYFPAGRYAVSAPIIQLYYTQFIGDATDLPTILALPSFEGLAVLDTDPYIPGGNGAQWYTNQNNFYRQMRNLIVDISQMPENIGAGIHWQVAQATSLQNIVFNMRPKSPTNKQQGIFMDNGSGGFMSDLTFNGGNYGMFLGNQQFTTRNLIFNGCSTAIFMNWNWLWTLKSVNVNNCDVGVDMSILADGVNQTVGSLILLDSVMSNTPIGIKTSYNSSSTPPTSGTLAIQNVDFTGTQNAIVGADGVTPLLAGGQVVSAWGQGDTYSPAGSPSGQPAKRQPQGQQTISTTTTTTLTVTPTQSGVAMTTTTVFATETVFAPSGSAPGGPGPFSVAPIPPPGSSGFPFPPASPPGSSVVPVFPANGTAAASTSATRSTLPAASAPSNCSAAPVALQSARVQQGLTPPSMPASLMNGTKVFERSKPQYENVPLSSFVSVKSFGAKGDGVSDDTAAIQKIFDSATSDQIIYFDHGAYVISDTVKVPKDIKITGEIWPLIMVNGSAFQDINNPKPAFQIGQPGDVGSVEMTDLVFETIGPAPGAILMEWNVAQESQGSAGMWDVNFRVGGSAGTELQQDTCQANVTGSFQFKPECAGSFLMMHITQQASGYFENCWFWVADHELDITTHNQTNIYNGRGLLVESQGPVWLYGTSSEHSQLYNYQFVNAQDIFMGAIQTETPYMQSSPDALGGGFPPNSGFSDPTFSDCTDGSCKKAWGLRIVDSSDIHMYGGGLYSFFDNYIQACLDTESCQENMVDIQCSQNISLIGLTTKASVNMVNVNGQPEAIGKDHENLFGQTLLSFET</sequence>
<dbReference type="FunFam" id="2.160.20.10:FF:000023">
    <property type="entry name" value="Exo-beta-1,3-glucanase Exg0"/>
    <property type="match status" value="1"/>
</dbReference>
<evidence type="ECO:0000256" key="2">
    <source>
        <dbReference type="SAM" id="SignalP"/>
    </source>
</evidence>
<dbReference type="InterPro" id="IPR011050">
    <property type="entry name" value="Pectin_lyase_fold/virulence"/>
</dbReference>
<evidence type="ECO:0000256" key="1">
    <source>
        <dbReference type="SAM" id="MobiDB-lite"/>
    </source>
</evidence>
<dbReference type="Proteomes" id="UP001172673">
    <property type="component" value="Unassembled WGS sequence"/>
</dbReference>
<protein>
    <recommendedName>
        <fullName evidence="3">Rhamnogalacturonase A/B/Epimerase-like pectate lyase domain-containing protein</fullName>
    </recommendedName>
</protein>
<dbReference type="Pfam" id="PF12708">
    <property type="entry name" value="Pect-lyase_RHGA_epim"/>
    <property type="match status" value="2"/>
</dbReference>
<feature type="domain" description="Rhamnogalacturonase A/B/Epimerase-like pectate lyase" evidence="3">
    <location>
        <begin position="57"/>
        <end position="282"/>
    </location>
</feature>
<dbReference type="InterPro" id="IPR039279">
    <property type="entry name" value="QRT3-like"/>
</dbReference>
<dbReference type="EMBL" id="JAPDRK010000015">
    <property type="protein sequence ID" value="KAJ9605855.1"/>
    <property type="molecule type" value="Genomic_DNA"/>
</dbReference>
<keyword evidence="5" id="KW-1185">Reference proteome</keyword>
<name>A0AA39CET6_9EURO</name>
<dbReference type="PANTHER" id="PTHR33928:SF2">
    <property type="entry name" value="PECTATE LYASE SUPERFAMILY PROTEIN DOMAIN-CONTAINING PROTEIN-RELATED"/>
    <property type="match status" value="1"/>
</dbReference>
<dbReference type="Gene3D" id="2.160.20.10">
    <property type="entry name" value="Single-stranded right-handed beta-helix, Pectin lyase-like"/>
    <property type="match status" value="2"/>
</dbReference>
<dbReference type="PANTHER" id="PTHR33928">
    <property type="entry name" value="POLYGALACTURONASE QRT3"/>
    <property type="match status" value="1"/>
</dbReference>
<proteinExistence type="predicted"/>
<dbReference type="AlphaFoldDB" id="A0AA39CET6"/>
<gene>
    <name evidence="4" type="ORF">H2200_009704</name>
</gene>
<accession>A0AA39CET6</accession>
<evidence type="ECO:0000259" key="3">
    <source>
        <dbReference type="Pfam" id="PF12708"/>
    </source>
</evidence>
<feature type="compositionally biased region" description="Low complexity" evidence="1">
    <location>
        <begin position="380"/>
        <end position="391"/>
    </location>
</feature>
<dbReference type="InterPro" id="IPR012334">
    <property type="entry name" value="Pectin_lyas_fold"/>
</dbReference>
<feature type="chain" id="PRO_5041375118" description="Rhamnogalacturonase A/B/Epimerase-like pectate lyase domain-containing protein" evidence="2">
    <location>
        <begin position="18"/>
        <end position="899"/>
    </location>
</feature>
<dbReference type="CDD" id="cd23668">
    <property type="entry name" value="GH55_beta13glucanase-like"/>
    <property type="match status" value="1"/>
</dbReference>
<feature type="compositionally biased region" description="Polar residues" evidence="1">
    <location>
        <begin position="364"/>
        <end position="374"/>
    </location>
</feature>
<reference evidence="4" key="1">
    <citation type="submission" date="2022-10" db="EMBL/GenBank/DDBJ databases">
        <title>Culturing micro-colonial fungi from biological soil crusts in the Mojave desert and describing Neophaeococcomyces mojavensis, and introducing the new genera and species Taxawa tesnikishii.</title>
        <authorList>
            <person name="Kurbessoian T."/>
            <person name="Stajich J.E."/>
        </authorList>
    </citation>
    <scope>NUCLEOTIDE SEQUENCE</scope>
    <source>
        <strain evidence="4">TK_41</strain>
    </source>
</reference>
<organism evidence="4 5">
    <name type="scientific">Cladophialophora chaetospira</name>
    <dbReference type="NCBI Taxonomy" id="386627"/>
    <lineage>
        <taxon>Eukaryota</taxon>
        <taxon>Fungi</taxon>
        <taxon>Dikarya</taxon>
        <taxon>Ascomycota</taxon>
        <taxon>Pezizomycotina</taxon>
        <taxon>Eurotiomycetes</taxon>
        <taxon>Chaetothyriomycetidae</taxon>
        <taxon>Chaetothyriales</taxon>
        <taxon>Herpotrichiellaceae</taxon>
        <taxon>Cladophialophora</taxon>
    </lineage>
</organism>
<dbReference type="SUPFAM" id="SSF51126">
    <property type="entry name" value="Pectin lyase-like"/>
    <property type="match status" value="2"/>
</dbReference>
<comment type="caution">
    <text evidence="4">The sequence shown here is derived from an EMBL/GenBank/DDBJ whole genome shotgun (WGS) entry which is preliminary data.</text>
</comment>
<feature type="region of interest" description="Disordered" evidence="1">
    <location>
        <begin position="362"/>
        <end position="391"/>
    </location>
</feature>
<dbReference type="InterPro" id="IPR024535">
    <property type="entry name" value="RHGA/B-epi-like_pectate_lyase"/>
</dbReference>
<dbReference type="GO" id="GO:0004650">
    <property type="term" value="F:polygalacturonase activity"/>
    <property type="evidence" value="ECO:0007669"/>
    <property type="project" value="InterPro"/>
</dbReference>
<feature type="domain" description="Rhamnogalacturonase A/B/Epimerase-like pectate lyase" evidence="3">
    <location>
        <begin position="533"/>
        <end position="591"/>
    </location>
</feature>
<evidence type="ECO:0000313" key="4">
    <source>
        <dbReference type="EMBL" id="KAJ9605855.1"/>
    </source>
</evidence>